<dbReference type="AlphaFoldDB" id="A0A8J2JTM3"/>
<dbReference type="EMBL" id="CAJVCH010145080">
    <property type="protein sequence ID" value="CAG7727193.1"/>
    <property type="molecule type" value="Genomic_DNA"/>
</dbReference>
<feature type="region of interest" description="Disordered" evidence="1">
    <location>
        <begin position="153"/>
        <end position="188"/>
    </location>
</feature>
<feature type="compositionally biased region" description="Low complexity" evidence="1">
    <location>
        <begin position="241"/>
        <end position="287"/>
    </location>
</feature>
<feature type="compositionally biased region" description="Low complexity" evidence="1">
    <location>
        <begin position="207"/>
        <end position="224"/>
    </location>
</feature>
<feature type="region of interest" description="Disordered" evidence="1">
    <location>
        <begin position="465"/>
        <end position="490"/>
    </location>
</feature>
<keyword evidence="3" id="KW-1185">Reference proteome</keyword>
<feature type="compositionally biased region" description="Basic and acidic residues" evidence="1">
    <location>
        <begin position="382"/>
        <end position="410"/>
    </location>
</feature>
<dbReference type="Proteomes" id="UP000708208">
    <property type="component" value="Unassembled WGS sequence"/>
</dbReference>
<proteinExistence type="predicted"/>
<feature type="compositionally biased region" description="Basic and acidic residues" evidence="1">
    <location>
        <begin position="288"/>
        <end position="374"/>
    </location>
</feature>
<reference evidence="2" key="1">
    <citation type="submission" date="2021-06" db="EMBL/GenBank/DDBJ databases">
        <authorList>
            <person name="Hodson N. C."/>
            <person name="Mongue J. A."/>
            <person name="Jaron S. K."/>
        </authorList>
    </citation>
    <scope>NUCLEOTIDE SEQUENCE</scope>
</reference>
<comment type="caution">
    <text evidence="2">The sequence shown here is derived from an EMBL/GenBank/DDBJ whole genome shotgun (WGS) entry which is preliminary data.</text>
</comment>
<evidence type="ECO:0000313" key="3">
    <source>
        <dbReference type="Proteomes" id="UP000708208"/>
    </source>
</evidence>
<feature type="region of interest" description="Disordered" evidence="1">
    <location>
        <begin position="201"/>
        <end position="418"/>
    </location>
</feature>
<feature type="compositionally biased region" description="Polar residues" evidence="1">
    <location>
        <begin position="166"/>
        <end position="183"/>
    </location>
</feature>
<organism evidence="2 3">
    <name type="scientific">Allacma fusca</name>
    <dbReference type="NCBI Taxonomy" id="39272"/>
    <lineage>
        <taxon>Eukaryota</taxon>
        <taxon>Metazoa</taxon>
        <taxon>Ecdysozoa</taxon>
        <taxon>Arthropoda</taxon>
        <taxon>Hexapoda</taxon>
        <taxon>Collembola</taxon>
        <taxon>Symphypleona</taxon>
        <taxon>Sminthuridae</taxon>
        <taxon>Allacma</taxon>
    </lineage>
</organism>
<protein>
    <submittedName>
        <fullName evidence="2">Uncharacterized protein</fullName>
    </submittedName>
</protein>
<evidence type="ECO:0000313" key="2">
    <source>
        <dbReference type="EMBL" id="CAG7727193.1"/>
    </source>
</evidence>
<accession>A0A8J2JTM3</accession>
<sequence>MNVQHLQNNPYNTSTGCGYTWPHAPSNLSLSGSVSQTISRNNSHFPSQIQHRNCPPTRTTCSRHPINNQNFGKPMYQNTHGVHSCNCSGQQCPPQPVNCYPFFNPYQYQQWNCSSPPQSCSYSVQKASSQNKVALSAAEPNVNPYVIPISEKKHRAKVGHSKRENMTATGFNTQPNSRYKTPKSTSSSDYTYVTTETYKYTDKSKSSKTGPTGKGTATKTTQKSPSEGNNNDDTSTDDDTSTSSVDHPDSHSSSPSGSHSSSDSGSSDTSNTEPASSKSRTSSGKTKSTSETDNEGKKPTKEKDNEGKKPTKEKDNESKKPTKEKSSERKKPTKEKSSERKKPTKEKSSERKKPTKGKGSERKKPTKEKVHEKTTTTPTAEKVSERKKSTEEKDGELKKSTPAKDSKSHEGLGFCFNPDSAMATEFSITIDPEEPDPLEYALNNGIIPIICGYMPPSAAPCLPSFPQNNSKESPTYVPSKSSKTSSWYGNGSGSVISSYTSYNNINPYQNASIQSSQQSEQNETNNNKI</sequence>
<evidence type="ECO:0000256" key="1">
    <source>
        <dbReference type="SAM" id="MobiDB-lite"/>
    </source>
</evidence>
<feature type="region of interest" description="Disordered" evidence="1">
    <location>
        <begin position="510"/>
        <end position="529"/>
    </location>
</feature>
<name>A0A8J2JTM3_9HEXA</name>
<gene>
    <name evidence="2" type="ORF">AFUS01_LOCUS16047</name>
</gene>